<evidence type="ECO:0000256" key="3">
    <source>
        <dbReference type="ARBA" id="ARBA00023125"/>
    </source>
</evidence>
<keyword evidence="8" id="KW-1185">Reference proteome</keyword>
<organism evidence="7 8">
    <name type="scientific">Penicilliopsis zonata CBS 506.65</name>
    <dbReference type="NCBI Taxonomy" id="1073090"/>
    <lineage>
        <taxon>Eukaryota</taxon>
        <taxon>Fungi</taxon>
        <taxon>Dikarya</taxon>
        <taxon>Ascomycota</taxon>
        <taxon>Pezizomycotina</taxon>
        <taxon>Eurotiomycetes</taxon>
        <taxon>Eurotiomycetidae</taxon>
        <taxon>Eurotiales</taxon>
        <taxon>Aspergillaceae</taxon>
        <taxon>Penicilliopsis</taxon>
    </lineage>
</organism>
<evidence type="ECO:0000256" key="5">
    <source>
        <dbReference type="ARBA" id="ARBA00023242"/>
    </source>
</evidence>
<dbReference type="PANTHER" id="PTHR31668:SF26">
    <property type="entry name" value="GLUCOSE TRANSPORT TRANSCRIPTION REGULATOR RGT1-RELATED"/>
    <property type="match status" value="1"/>
</dbReference>
<dbReference type="GO" id="GO:0008270">
    <property type="term" value="F:zinc ion binding"/>
    <property type="evidence" value="ECO:0007669"/>
    <property type="project" value="InterPro"/>
</dbReference>
<dbReference type="InterPro" id="IPR001138">
    <property type="entry name" value="Zn2Cys6_DnaBD"/>
</dbReference>
<evidence type="ECO:0000313" key="8">
    <source>
        <dbReference type="Proteomes" id="UP000184188"/>
    </source>
</evidence>
<keyword evidence="3" id="KW-0238">DNA-binding</keyword>
<name>A0A1L9S8R2_9EURO</name>
<accession>A0A1L9S8R2</accession>
<dbReference type="RefSeq" id="XP_022578053.1">
    <property type="nucleotide sequence ID" value="XM_022730361.1"/>
</dbReference>
<dbReference type="GO" id="GO:0000981">
    <property type="term" value="F:DNA-binding transcription factor activity, RNA polymerase II-specific"/>
    <property type="evidence" value="ECO:0007669"/>
    <property type="project" value="InterPro"/>
</dbReference>
<dbReference type="Proteomes" id="UP000184188">
    <property type="component" value="Unassembled WGS sequence"/>
</dbReference>
<dbReference type="GO" id="GO:0003677">
    <property type="term" value="F:DNA binding"/>
    <property type="evidence" value="ECO:0007669"/>
    <property type="project" value="UniProtKB-KW"/>
</dbReference>
<dbReference type="GeneID" id="34616825"/>
<dbReference type="InterPro" id="IPR036864">
    <property type="entry name" value="Zn2-C6_fun-type_DNA-bd_sf"/>
</dbReference>
<gene>
    <name evidence="7" type="ORF">ASPZODRAFT_895238</name>
</gene>
<evidence type="ECO:0000256" key="1">
    <source>
        <dbReference type="ARBA" id="ARBA00022723"/>
    </source>
</evidence>
<dbReference type="PANTHER" id="PTHR31668">
    <property type="entry name" value="GLUCOSE TRANSPORT TRANSCRIPTION REGULATOR RGT1-RELATED-RELATED"/>
    <property type="match status" value="1"/>
</dbReference>
<evidence type="ECO:0000313" key="7">
    <source>
        <dbReference type="EMBL" id="OJJ43543.1"/>
    </source>
</evidence>
<evidence type="ECO:0000256" key="2">
    <source>
        <dbReference type="ARBA" id="ARBA00023015"/>
    </source>
</evidence>
<dbReference type="PROSITE" id="PS00463">
    <property type="entry name" value="ZN2_CY6_FUNGAL_1"/>
    <property type="match status" value="1"/>
</dbReference>
<dbReference type="PROSITE" id="PS50048">
    <property type="entry name" value="ZN2_CY6_FUNGAL_2"/>
    <property type="match status" value="1"/>
</dbReference>
<dbReference type="OrthoDB" id="10261408at2759"/>
<dbReference type="VEuPathDB" id="FungiDB:ASPZODRAFT_895238"/>
<keyword evidence="1" id="KW-0479">Metal-binding</keyword>
<evidence type="ECO:0000259" key="6">
    <source>
        <dbReference type="PROSITE" id="PS50048"/>
    </source>
</evidence>
<keyword evidence="2" id="KW-0805">Transcription regulation</keyword>
<keyword evidence="5" id="KW-0539">Nucleus</keyword>
<dbReference type="InterPro" id="IPR050797">
    <property type="entry name" value="Carb_Metab_Trans_Reg"/>
</dbReference>
<keyword evidence="4" id="KW-0804">Transcription</keyword>
<evidence type="ECO:0000256" key="4">
    <source>
        <dbReference type="ARBA" id="ARBA00023163"/>
    </source>
</evidence>
<sequence>MDHRPPKRLRAAASTACSQCRTAKKRCEGGIPCISCKRRELPCTLSMSTSSPNEALNEESPGNEAEIKRKYSLDVHPSLYEDTSKLIDRYFDVVAPLWQVVVPSDLNHQPFASPLLVRAICLLSALSLPVVNSIFITQVTESIHQCFDAEDLLSLPSISTLQALLLLLACPGFSQRSIMVSSALRMASILGFNRAQSPRPILYWSCVAWARWDAIMLRGSSGINDTHILQGCTGTVRKTGYIYSMCFFLALQQDGNHSCPSACKKGTMFGSDLCRSTRSRNNFKDYQQTIYDAVHKLLY</sequence>
<dbReference type="Pfam" id="PF00172">
    <property type="entry name" value="Zn_clus"/>
    <property type="match status" value="1"/>
</dbReference>
<feature type="domain" description="Zn(2)-C6 fungal-type" evidence="6">
    <location>
        <begin position="16"/>
        <end position="45"/>
    </location>
</feature>
<dbReference type="SMART" id="SM00066">
    <property type="entry name" value="GAL4"/>
    <property type="match status" value="1"/>
</dbReference>
<dbReference type="Gene3D" id="4.10.240.10">
    <property type="entry name" value="Zn(2)-C6 fungal-type DNA-binding domain"/>
    <property type="match status" value="1"/>
</dbReference>
<dbReference type="EMBL" id="KV878351">
    <property type="protein sequence ID" value="OJJ43543.1"/>
    <property type="molecule type" value="Genomic_DNA"/>
</dbReference>
<dbReference type="SUPFAM" id="SSF57701">
    <property type="entry name" value="Zn2/Cys6 DNA-binding domain"/>
    <property type="match status" value="1"/>
</dbReference>
<protein>
    <recommendedName>
        <fullName evidence="6">Zn(2)-C6 fungal-type domain-containing protein</fullName>
    </recommendedName>
</protein>
<dbReference type="CDD" id="cd00067">
    <property type="entry name" value="GAL4"/>
    <property type="match status" value="1"/>
</dbReference>
<dbReference type="AlphaFoldDB" id="A0A1L9S8R2"/>
<reference evidence="8" key="1">
    <citation type="journal article" date="2017" name="Genome Biol.">
        <title>Comparative genomics reveals high biological diversity and specific adaptations in the industrially and medically important fungal genus Aspergillus.</title>
        <authorList>
            <person name="de Vries R.P."/>
            <person name="Riley R."/>
            <person name="Wiebenga A."/>
            <person name="Aguilar-Osorio G."/>
            <person name="Amillis S."/>
            <person name="Uchima C.A."/>
            <person name="Anderluh G."/>
            <person name="Asadollahi M."/>
            <person name="Askin M."/>
            <person name="Barry K."/>
            <person name="Battaglia E."/>
            <person name="Bayram O."/>
            <person name="Benocci T."/>
            <person name="Braus-Stromeyer S.A."/>
            <person name="Caldana C."/>
            <person name="Canovas D."/>
            <person name="Cerqueira G.C."/>
            <person name="Chen F."/>
            <person name="Chen W."/>
            <person name="Choi C."/>
            <person name="Clum A."/>
            <person name="Dos Santos R.A."/>
            <person name="Damasio A.R."/>
            <person name="Diallinas G."/>
            <person name="Emri T."/>
            <person name="Fekete E."/>
            <person name="Flipphi M."/>
            <person name="Freyberg S."/>
            <person name="Gallo A."/>
            <person name="Gournas C."/>
            <person name="Habgood R."/>
            <person name="Hainaut M."/>
            <person name="Harispe M.L."/>
            <person name="Henrissat B."/>
            <person name="Hilden K.S."/>
            <person name="Hope R."/>
            <person name="Hossain A."/>
            <person name="Karabika E."/>
            <person name="Karaffa L."/>
            <person name="Karanyi Z."/>
            <person name="Krasevec N."/>
            <person name="Kuo A."/>
            <person name="Kusch H."/>
            <person name="LaButti K."/>
            <person name="Lagendijk E.L."/>
            <person name="Lapidus A."/>
            <person name="Levasseur A."/>
            <person name="Lindquist E."/>
            <person name="Lipzen A."/>
            <person name="Logrieco A.F."/>
            <person name="MacCabe A."/>
            <person name="Maekelae M.R."/>
            <person name="Malavazi I."/>
            <person name="Melin P."/>
            <person name="Meyer V."/>
            <person name="Mielnichuk N."/>
            <person name="Miskei M."/>
            <person name="Molnar A.P."/>
            <person name="Mule G."/>
            <person name="Ngan C.Y."/>
            <person name="Orejas M."/>
            <person name="Orosz E."/>
            <person name="Ouedraogo J.P."/>
            <person name="Overkamp K.M."/>
            <person name="Park H.-S."/>
            <person name="Perrone G."/>
            <person name="Piumi F."/>
            <person name="Punt P.J."/>
            <person name="Ram A.F."/>
            <person name="Ramon A."/>
            <person name="Rauscher S."/>
            <person name="Record E."/>
            <person name="Riano-Pachon D.M."/>
            <person name="Robert V."/>
            <person name="Roehrig J."/>
            <person name="Ruller R."/>
            <person name="Salamov A."/>
            <person name="Salih N.S."/>
            <person name="Samson R.A."/>
            <person name="Sandor E."/>
            <person name="Sanguinetti M."/>
            <person name="Schuetze T."/>
            <person name="Sepcic K."/>
            <person name="Shelest E."/>
            <person name="Sherlock G."/>
            <person name="Sophianopoulou V."/>
            <person name="Squina F.M."/>
            <person name="Sun H."/>
            <person name="Susca A."/>
            <person name="Todd R.B."/>
            <person name="Tsang A."/>
            <person name="Unkles S.E."/>
            <person name="van de Wiele N."/>
            <person name="van Rossen-Uffink D."/>
            <person name="Oliveira J.V."/>
            <person name="Vesth T.C."/>
            <person name="Visser J."/>
            <person name="Yu J.-H."/>
            <person name="Zhou M."/>
            <person name="Andersen M.R."/>
            <person name="Archer D.B."/>
            <person name="Baker S.E."/>
            <person name="Benoit I."/>
            <person name="Brakhage A.A."/>
            <person name="Braus G.H."/>
            <person name="Fischer R."/>
            <person name="Frisvad J.C."/>
            <person name="Goldman G.H."/>
            <person name="Houbraken J."/>
            <person name="Oakley B."/>
            <person name="Pocsi I."/>
            <person name="Scazzocchio C."/>
            <person name="Seiboth B."/>
            <person name="vanKuyk P.A."/>
            <person name="Wortman J."/>
            <person name="Dyer P.S."/>
            <person name="Grigoriev I.V."/>
        </authorList>
    </citation>
    <scope>NUCLEOTIDE SEQUENCE [LARGE SCALE GENOMIC DNA]</scope>
    <source>
        <strain evidence="8">CBS 506.65</strain>
    </source>
</reference>
<dbReference type="CDD" id="cd12148">
    <property type="entry name" value="fungal_TF_MHR"/>
    <property type="match status" value="1"/>
</dbReference>
<proteinExistence type="predicted"/>